<evidence type="ECO:0000313" key="3">
    <source>
        <dbReference type="EMBL" id="WGX74999.1"/>
    </source>
</evidence>
<keyword evidence="4" id="KW-1185">Reference proteome</keyword>
<keyword evidence="2" id="KW-0732">Signal</keyword>
<dbReference type="Proteomes" id="UP001239169">
    <property type="component" value="Chromosome"/>
</dbReference>
<feature type="signal peptide" evidence="2">
    <location>
        <begin position="1"/>
        <end position="23"/>
    </location>
</feature>
<feature type="region of interest" description="Disordered" evidence="1">
    <location>
        <begin position="33"/>
        <end position="57"/>
    </location>
</feature>
<reference evidence="3 4" key="1">
    <citation type="submission" date="2023-04" db="EMBL/GenBank/DDBJ databases">
        <title>Bacteria Genome Submission.</title>
        <authorList>
            <person name="Isaac P."/>
        </authorList>
    </citation>
    <scope>NUCLEOTIDE SEQUENCE [LARGE SCALE GENOMIC DNA]</scope>
    <source>
        <strain evidence="3 4">SampleS7P1</strain>
    </source>
</reference>
<dbReference type="PROSITE" id="PS51257">
    <property type="entry name" value="PROKAR_LIPOPROTEIN"/>
    <property type="match status" value="1"/>
</dbReference>
<organism evidence="3 4">
    <name type="scientific">Paraclostridium bifermentans</name>
    <name type="common">Clostridium bifermentans</name>
    <dbReference type="NCBI Taxonomy" id="1490"/>
    <lineage>
        <taxon>Bacteria</taxon>
        <taxon>Bacillati</taxon>
        <taxon>Bacillota</taxon>
        <taxon>Clostridia</taxon>
        <taxon>Peptostreptococcales</taxon>
        <taxon>Peptostreptococcaceae</taxon>
        <taxon>Paraclostridium</taxon>
    </lineage>
</organism>
<accession>A0ABY8R0D0</accession>
<evidence type="ECO:0000256" key="2">
    <source>
        <dbReference type="SAM" id="SignalP"/>
    </source>
</evidence>
<gene>
    <name evidence="3" type="ORF">QJS64_12895</name>
</gene>
<name>A0ABY8R0D0_PARBF</name>
<proteinExistence type="predicted"/>
<evidence type="ECO:0000256" key="1">
    <source>
        <dbReference type="SAM" id="MobiDB-lite"/>
    </source>
</evidence>
<dbReference type="EMBL" id="CP124685">
    <property type="protein sequence ID" value="WGX74999.1"/>
    <property type="molecule type" value="Genomic_DNA"/>
</dbReference>
<evidence type="ECO:0008006" key="5">
    <source>
        <dbReference type="Google" id="ProtNLM"/>
    </source>
</evidence>
<evidence type="ECO:0000313" key="4">
    <source>
        <dbReference type="Proteomes" id="UP001239169"/>
    </source>
</evidence>
<protein>
    <recommendedName>
        <fullName evidence="5">Lipoprotein</fullName>
    </recommendedName>
</protein>
<feature type="chain" id="PRO_5045347794" description="Lipoprotein" evidence="2">
    <location>
        <begin position="24"/>
        <end position="162"/>
    </location>
</feature>
<sequence>MVQMKISKKVLALIIMTTTIGFAVVGCNSNDNKGDVDTTKVEENKSSGKSESTYSKEDIKSEIESNISEDVKGTSYTVDMLTPTEGEGFIVSIQVDNNKFTTEEECKGFTTDLIKHIKSIEGIHSVEITFIADSQAKYMVRIEDWNKNKDKENLVDTLDFSI</sequence>